<keyword evidence="3" id="KW-1185">Reference proteome</keyword>
<reference evidence="2 3" key="1">
    <citation type="submission" date="2014-02" db="EMBL/GenBank/DDBJ databases">
        <title>Single nucleus genome sequencing reveals high similarity among nuclei of an endomycorrhizal fungus.</title>
        <authorList>
            <person name="Lin K."/>
            <person name="Geurts R."/>
            <person name="Zhang Z."/>
            <person name="Limpens E."/>
            <person name="Saunders D.G."/>
            <person name="Mu D."/>
            <person name="Pang E."/>
            <person name="Cao H."/>
            <person name="Cha H."/>
            <person name="Lin T."/>
            <person name="Zhou Q."/>
            <person name="Shang Y."/>
            <person name="Li Y."/>
            <person name="Ivanov S."/>
            <person name="Sharma T."/>
            <person name="Velzen R.V."/>
            <person name="Ruijter N.D."/>
            <person name="Aanen D.K."/>
            <person name="Win J."/>
            <person name="Kamoun S."/>
            <person name="Bisseling T."/>
            <person name="Huang S."/>
        </authorList>
    </citation>
    <scope>NUCLEOTIDE SEQUENCE [LARGE SCALE GENOMIC DNA]</scope>
    <source>
        <strain evidence="3">DAOM197198w</strain>
    </source>
</reference>
<accession>A0A015LVN5</accession>
<sequence length="124" mass="14036">MKISIPLTVVAIICIIAIEQIEAFNSTFGIFVFFSQCKVWATDNYGNTVMTTGWLNCENGDPSVTFHSRDIQANPYYLHAKVMGSKRETKNRGPFNSDTCFKFTGTVATWHFNQQDMSYCQNPS</sequence>
<proteinExistence type="predicted"/>
<protein>
    <submittedName>
        <fullName evidence="2">Uncharacterized protein</fullName>
    </submittedName>
</protein>
<feature type="chain" id="PRO_5001475308" evidence="1">
    <location>
        <begin position="24"/>
        <end position="124"/>
    </location>
</feature>
<dbReference type="HOGENOM" id="CLU_162863_0_0_1"/>
<evidence type="ECO:0000256" key="1">
    <source>
        <dbReference type="SAM" id="SignalP"/>
    </source>
</evidence>
<dbReference type="EMBL" id="JEMT01026645">
    <property type="protein sequence ID" value="EXX58653.1"/>
    <property type="molecule type" value="Genomic_DNA"/>
</dbReference>
<dbReference type="Proteomes" id="UP000022910">
    <property type="component" value="Unassembled WGS sequence"/>
</dbReference>
<organism evidence="2 3">
    <name type="scientific">Rhizophagus irregularis (strain DAOM 197198w)</name>
    <name type="common">Glomus intraradices</name>
    <dbReference type="NCBI Taxonomy" id="1432141"/>
    <lineage>
        <taxon>Eukaryota</taxon>
        <taxon>Fungi</taxon>
        <taxon>Fungi incertae sedis</taxon>
        <taxon>Mucoromycota</taxon>
        <taxon>Glomeromycotina</taxon>
        <taxon>Glomeromycetes</taxon>
        <taxon>Glomerales</taxon>
        <taxon>Glomeraceae</taxon>
        <taxon>Rhizophagus</taxon>
    </lineage>
</organism>
<gene>
    <name evidence="2" type="ORF">RirG_195950</name>
</gene>
<feature type="signal peptide" evidence="1">
    <location>
        <begin position="1"/>
        <end position="23"/>
    </location>
</feature>
<evidence type="ECO:0000313" key="2">
    <source>
        <dbReference type="EMBL" id="EXX58653.1"/>
    </source>
</evidence>
<comment type="caution">
    <text evidence="2">The sequence shown here is derived from an EMBL/GenBank/DDBJ whole genome shotgun (WGS) entry which is preliminary data.</text>
</comment>
<evidence type="ECO:0000313" key="3">
    <source>
        <dbReference type="Proteomes" id="UP000022910"/>
    </source>
</evidence>
<dbReference type="AlphaFoldDB" id="A0A015LVN5"/>
<name>A0A015LVN5_RHIIW</name>
<keyword evidence="1" id="KW-0732">Signal</keyword>
<dbReference type="OrthoDB" id="2323851at2759"/>